<evidence type="ECO:0000259" key="1">
    <source>
        <dbReference type="PROSITE" id="PS50110"/>
    </source>
</evidence>
<dbReference type="Pfam" id="PF00072">
    <property type="entry name" value="Response_reg"/>
    <property type="match status" value="1"/>
</dbReference>
<proteinExistence type="predicted"/>
<dbReference type="GO" id="GO:0000160">
    <property type="term" value="P:phosphorelay signal transduction system"/>
    <property type="evidence" value="ECO:0007669"/>
    <property type="project" value="InterPro"/>
</dbReference>
<evidence type="ECO:0000313" key="2">
    <source>
        <dbReference type="EMBL" id="GAH58874.1"/>
    </source>
</evidence>
<dbReference type="InterPro" id="IPR001789">
    <property type="entry name" value="Sig_transdc_resp-reg_receiver"/>
</dbReference>
<comment type="caution">
    <text evidence="2">The sequence shown here is derived from an EMBL/GenBank/DDBJ whole genome shotgun (WGS) entry which is preliminary data.</text>
</comment>
<protein>
    <recommendedName>
        <fullName evidence="1">Response regulatory domain-containing protein</fullName>
    </recommendedName>
</protein>
<sequence length="78" mass="9076">MEVYKDYSNLSERIENMKRILVIDDEVMIVDVMKVILEDMGYQVIGFQSSQEGEKDALENDYDLILIDLRMPGEEWGG</sequence>
<name>X1HYG7_9ZZZZ</name>
<dbReference type="SUPFAM" id="SSF52172">
    <property type="entry name" value="CheY-like"/>
    <property type="match status" value="1"/>
</dbReference>
<feature type="non-terminal residue" evidence="2">
    <location>
        <position position="78"/>
    </location>
</feature>
<gene>
    <name evidence="2" type="ORF">S03H2_32831</name>
</gene>
<dbReference type="PROSITE" id="PS50110">
    <property type="entry name" value="RESPONSE_REGULATORY"/>
    <property type="match status" value="1"/>
</dbReference>
<reference evidence="2" key="1">
    <citation type="journal article" date="2014" name="Front. Microbiol.">
        <title>High frequency of phylogenetically diverse reductive dehalogenase-homologous genes in deep subseafloor sedimentary metagenomes.</title>
        <authorList>
            <person name="Kawai M."/>
            <person name="Futagami T."/>
            <person name="Toyoda A."/>
            <person name="Takaki Y."/>
            <person name="Nishi S."/>
            <person name="Hori S."/>
            <person name="Arai W."/>
            <person name="Tsubouchi T."/>
            <person name="Morono Y."/>
            <person name="Uchiyama I."/>
            <person name="Ito T."/>
            <person name="Fujiyama A."/>
            <person name="Inagaki F."/>
            <person name="Takami H."/>
        </authorList>
    </citation>
    <scope>NUCLEOTIDE SEQUENCE</scope>
    <source>
        <strain evidence="2">Expedition CK06-06</strain>
    </source>
</reference>
<dbReference type="InterPro" id="IPR011006">
    <property type="entry name" value="CheY-like_superfamily"/>
</dbReference>
<feature type="domain" description="Response regulatory" evidence="1">
    <location>
        <begin position="19"/>
        <end position="78"/>
    </location>
</feature>
<organism evidence="2">
    <name type="scientific">marine sediment metagenome</name>
    <dbReference type="NCBI Taxonomy" id="412755"/>
    <lineage>
        <taxon>unclassified sequences</taxon>
        <taxon>metagenomes</taxon>
        <taxon>ecological metagenomes</taxon>
    </lineage>
</organism>
<dbReference type="Gene3D" id="3.40.50.2300">
    <property type="match status" value="1"/>
</dbReference>
<dbReference type="AlphaFoldDB" id="X1HYG7"/>
<dbReference type="EMBL" id="BARU01019957">
    <property type="protein sequence ID" value="GAH58874.1"/>
    <property type="molecule type" value="Genomic_DNA"/>
</dbReference>
<accession>X1HYG7</accession>